<dbReference type="RefSeq" id="WP_011473750.1">
    <property type="nucleotide sequence ID" value="NC_007925.1"/>
</dbReference>
<feature type="domain" description="PilZ" evidence="1">
    <location>
        <begin position="3"/>
        <end position="89"/>
    </location>
</feature>
<gene>
    <name evidence="2" type="ordered locus">RPC_3320</name>
</gene>
<dbReference type="InterPro" id="IPR009875">
    <property type="entry name" value="PilZ_domain"/>
</dbReference>
<dbReference type="Gene3D" id="2.40.10.220">
    <property type="entry name" value="predicted glycosyltransferase like domains"/>
    <property type="match status" value="1"/>
</dbReference>
<organism evidence="2">
    <name type="scientific">Rhodopseudomonas palustris (strain BisB18)</name>
    <dbReference type="NCBI Taxonomy" id="316056"/>
    <lineage>
        <taxon>Bacteria</taxon>
        <taxon>Pseudomonadati</taxon>
        <taxon>Pseudomonadota</taxon>
        <taxon>Alphaproteobacteria</taxon>
        <taxon>Hyphomicrobiales</taxon>
        <taxon>Nitrobacteraceae</taxon>
        <taxon>Rhodopseudomonas</taxon>
    </lineage>
</organism>
<dbReference type="AlphaFoldDB" id="Q211S4"/>
<evidence type="ECO:0000313" key="2">
    <source>
        <dbReference type="EMBL" id="ABD88862.1"/>
    </source>
</evidence>
<name>Q211S4_RHOPB</name>
<dbReference type="STRING" id="316056.RPC_3320"/>
<dbReference type="KEGG" id="rpc:RPC_3320"/>
<dbReference type="OrthoDB" id="7210926at2"/>
<accession>Q211S4</accession>
<dbReference type="eggNOG" id="ENOG5030IIG">
    <property type="taxonomic scope" value="Bacteria"/>
</dbReference>
<sequence length="119" mass="13579">MLERRQHFRGRVFCGGRIAFNERESSIDCIVRNLSSCGAKVEFNNAAVVPDHVDLTITRKSVGFLARIVWCRQDQAGLEFHGFSQRHAERPLDLTLRLRATERADQSLRAQLERLRSGG</sequence>
<protein>
    <submittedName>
        <fullName evidence="2">Type IV pilus assembly PilZ</fullName>
    </submittedName>
</protein>
<dbReference type="HOGENOM" id="CLU_158569_0_0_5"/>
<dbReference type="SUPFAM" id="SSF141371">
    <property type="entry name" value="PilZ domain-like"/>
    <property type="match status" value="1"/>
</dbReference>
<dbReference type="EMBL" id="CP000301">
    <property type="protein sequence ID" value="ABD88862.1"/>
    <property type="molecule type" value="Genomic_DNA"/>
</dbReference>
<evidence type="ECO:0000259" key="1">
    <source>
        <dbReference type="Pfam" id="PF07238"/>
    </source>
</evidence>
<reference evidence="2" key="1">
    <citation type="submission" date="2006-03" db="EMBL/GenBank/DDBJ databases">
        <title>Complete sequence of Rhodopseudomonas palustris BisB18.</title>
        <authorList>
            <consortium name="US DOE Joint Genome Institute"/>
            <person name="Copeland A."/>
            <person name="Lucas S."/>
            <person name="Lapidus A."/>
            <person name="Barry K."/>
            <person name="Detter J.C."/>
            <person name="Glavina del Rio T."/>
            <person name="Hammon N."/>
            <person name="Israni S."/>
            <person name="Dalin E."/>
            <person name="Tice H."/>
            <person name="Pitluck S."/>
            <person name="Chain P."/>
            <person name="Malfatti S."/>
            <person name="Shin M."/>
            <person name="Vergez L."/>
            <person name="Schmutz J."/>
            <person name="Larimer F."/>
            <person name="Land M."/>
            <person name="Hauser L."/>
            <person name="Pelletier D.A."/>
            <person name="Kyrpides N."/>
            <person name="Anderson I."/>
            <person name="Oda Y."/>
            <person name="Harwood C.S."/>
            <person name="Richardson P."/>
        </authorList>
    </citation>
    <scope>NUCLEOTIDE SEQUENCE [LARGE SCALE GENOMIC DNA]</scope>
    <source>
        <strain evidence="2">BisB18</strain>
    </source>
</reference>
<dbReference type="GO" id="GO:0035438">
    <property type="term" value="F:cyclic-di-GMP binding"/>
    <property type="evidence" value="ECO:0007669"/>
    <property type="project" value="InterPro"/>
</dbReference>
<proteinExistence type="predicted"/>
<dbReference type="Pfam" id="PF07238">
    <property type="entry name" value="PilZ"/>
    <property type="match status" value="1"/>
</dbReference>